<evidence type="ECO:0000256" key="2">
    <source>
        <dbReference type="ARBA" id="ARBA00023163"/>
    </source>
</evidence>
<dbReference type="InterPro" id="IPR001034">
    <property type="entry name" value="DeoR_HTH"/>
</dbReference>
<dbReference type="InterPro" id="IPR026881">
    <property type="entry name" value="WYL_dom"/>
</dbReference>
<proteinExistence type="predicted"/>
<gene>
    <name evidence="4" type="ORF">LK10_16675</name>
</gene>
<evidence type="ECO:0000256" key="1">
    <source>
        <dbReference type="ARBA" id="ARBA00023015"/>
    </source>
</evidence>
<feature type="domain" description="HTH deoR-type" evidence="3">
    <location>
        <begin position="4"/>
        <end position="59"/>
    </location>
</feature>
<accession>A0A0B2AI30</accession>
<dbReference type="Gene3D" id="1.10.10.10">
    <property type="entry name" value="Winged helix-like DNA-binding domain superfamily/Winged helix DNA-binding domain"/>
    <property type="match status" value="1"/>
</dbReference>
<dbReference type="PROSITE" id="PS52050">
    <property type="entry name" value="WYL"/>
    <property type="match status" value="1"/>
</dbReference>
<organism evidence="4 5">
    <name type="scientific">Sinomonas humi</name>
    <dbReference type="NCBI Taxonomy" id="1338436"/>
    <lineage>
        <taxon>Bacteria</taxon>
        <taxon>Bacillati</taxon>
        <taxon>Actinomycetota</taxon>
        <taxon>Actinomycetes</taxon>
        <taxon>Micrococcales</taxon>
        <taxon>Micrococcaceae</taxon>
        <taxon>Sinomonas</taxon>
    </lineage>
</organism>
<dbReference type="Proteomes" id="UP000030982">
    <property type="component" value="Unassembled WGS sequence"/>
</dbReference>
<dbReference type="InterPro" id="IPR057727">
    <property type="entry name" value="WCX_dom"/>
</dbReference>
<keyword evidence="2" id="KW-0804">Transcription</keyword>
<dbReference type="InterPro" id="IPR028349">
    <property type="entry name" value="PafC-like"/>
</dbReference>
<reference evidence="4 5" key="1">
    <citation type="submission" date="2014-09" db="EMBL/GenBank/DDBJ databases">
        <title>Genome sequence of Sinomonas sp. MUSC 117.</title>
        <authorList>
            <person name="Lee L.-H."/>
        </authorList>
    </citation>
    <scope>NUCLEOTIDE SEQUENCE [LARGE SCALE GENOMIC DNA]</scope>
    <source>
        <strain evidence="4 5">MUSC 117</strain>
    </source>
</reference>
<dbReference type="Pfam" id="PF13280">
    <property type="entry name" value="WYL"/>
    <property type="match status" value="1"/>
</dbReference>
<dbReference type="Pfam" id="PF25583">
    <property type="entry name" value="WCX"/>
    <property type="match status" value="1"/>
</dbReference>
<dbReference type="PROSITE" id="PS51000">
    <property type="entry name" value="HTH_DEOR_2"/>
    <property type="match status" value="1"/>
</dbReference>
<keyword evidence="1" id="KW-0805">Transcription regulation</keyword>
<dbReference type="PANTHER" id="PTHR34580">
    <property type="match status" value="1"/>
</dbReference>
<comment type="caution">
    <text evidence="4">The sequence shown here is derived from an EMBL/GenBank/DDBJ whole genome shotgun (WGS) entry which is preliminary data.</text>
</comment>
<name>A0A0B2AI30_9MICC</name>
<dbReference type="InterPro" id="IPR013196">
    <property type="entry name" value="HTH_11"/>
</dbReference>
<evidence type="ECO:0000259" key="3">
    <source>
        <dbReference type="PROSITE" id="PS51000"/>
    </source>
</evidence>
<dbReference type="RefSeq" id="WP_043125960.1">
    <property type="nucleotide sequence ID" value="NZ_JTDL01000141.1"/>
</dbReference>
<dbReference type="PIRSF" id="PIRSF016838">
    <property type="entry name" value="PafC"/>
    <property type="match status" value="1"/>
</dbReference>
<dbReference type="EMBL" id="JTDL01000141">
    <property type="protein sequence ID" value="KHL01476.1"/>
    <property type="molecule type" value="Genomic_DNA"/>
</dbReference>
<dbReference type="AlphaFoldDB" id="A0A0B2AI30"/>
<dbReference type="GO" id="GO:0003700">
    <property type="term" value="F:DNA-binding transcription factor activity"/>
    <property type="evidence" value="ECO:0007669"/>
    <property type="project" value="InterPro"/>
</dbReference>
<sequence>MGDTTQRVLSLLNLLQQRPVWTGTELAERLGVTTRSVRRDVERLRALGYPVRAEHGTGGGYQLGAGKALPPLLLDDEEAVAVAVSLRLAAGGTVAGLGEAAVRSLAKLDQVLPARLRAEVKGVIDATVSLDSPVTVVDADVLVALARAIRTPERATFDYTKASGDHGERRVEPYRLVAAARRWYLMAWDLDRDDWRTFRLDRMTAARGTGWRFKPRDAPDAVEFIRASITQAPYRFVAKVRIEASAHEVAQFVPSTMAVLEPDGDGGAILTTGADDLDYVAYHVVRLGWPVTVIEPPELRDAMRRLGERLTAASS</sequence>
<dbReference type="InterPro" id="IPR036390">
    <property type="entry name" value="WH_DNA-bd_sf"/>
</dbReference>
<dbReference type="STRING" id="1338436.LK10_16675"/>
<evidence type="ECO:0000313" key="5">
    <source>
        <dbReference type="Proteomes" id="UP000030982"/>
    </source>
</evidence>
<dbReference type="SUPFAM" id="SSF46785">
    <property type="entry name" value="Winged helix' DNA-binding domain"/>
    <property type="match status" value="1"/>
</dbReference>
<dbReference type="Pfam" id="PF08279">
    <property type="entry name" value="HTH_11"/>
    <property type="match status" value="1"/>
</dbReference>
<dbReference type="PANTHER" id="PTHR34580:SF3">
    <property type="entry name" value="PROTEIN PAFB"/>
    <property type="match status" value="1"/>
</dbReference>
<dbReference type="InterPro" id="IPR051534">
    <property type="entry name" value="CBASS_pafABC_assoc_protein"/>
</dbReference>
<dbReference type="OrthoDB" id="8555652at2"/>
<dbReference type="InterPro" id="IPR036388">
    <property type="entry name" value="WH-like_DNA-bd_sf"/>
</dbReference>
<keyword evidence="5" id="KW-1185">Reference proteome</keyword>
<evidence type="ECO:0000313" key="4">
    <source>
        <dbReference type="EMBL" id="KHL01476.1"/>
    </source>
</evidence>
<protein>
    <submittedName>
        <fullName evidence="4">Transcriptional regulator</fullName>
    </submittedName>
</protein>